<dbReference type="SMART" id="SM00509">
    <property type="entry name" value="TFS2N"/>
    <property type="match status" value="1"/>
</dbReference>
<feature type="region of interest" description="Disordered" evidence="5">
    <location>
        <begin position="398"/>
        <end position="478"/>
    </location>
</feature>
<dbReference type="PROSITE" id="PS51319">
    <property type="entry name" value="TFIIS_N"/>
    <property type="match status" value="1"/>
</dbReference>
<dbReference type="PANTHER" id="PTHR46554">
    <property type="entry name" value="MEDIATOR OF RNA POLYMERASE II TRANSCRIPTION SUBUNIT 26A-RELATED"/>
    <property type="match status" value="1"/>
</dbReference>
<dbReference type="InterPro" id="IPR017923">
    <property type="entry name" value="TFIIS_N"/>
</dbReference>
<gene>
    <name evidence="7" type="ORF">CCAM_LOCUS14056</name>
</gene>
<dbReference type="Proteomes" id="UP000595140">
    <property type="component" value="Unassembled WGS sequence"/>
</dbReference>
<keyword evidence="8" id="KW-1185">Reference proteome</keyword>
<dbReference type="AlphaFoldDB" id="A0A484L7J6"/>
<keyword evidence="4" id="KW-0175">Coiled coil</keyword>
<evidence type="ECO:0000256" key="2">
    <source>
        <dbReference type="ARBA" id="ARBA00023242"/>
    </source>
</evidence>
<feature type="region of interest" description="Disordered" evidence="5">
    <location>
        <begin position="189"/>
        <end position="212"/>
    </location>
</feature>
<proteinExistence type="predicted"/>
<evidence type="ECO:0000256" key="3">
    <source>
        <dbReference type="PROSITE-ProRule" id="PRU00649"/>
    </source>
</evidence>
<feature type="coiled-coil region" evidence="4">
    <location>
        <begin position="488"/>
        <end position="515"/>
    </location>
</feature>
<dbReference type="OrthoDB" id="44867at2759"/>
<dbReference type="Gene3D" id="1.20.930.10">
    <property type="entry name" value="Conserved domain common to transcription factors TFIIS, elongin A, CRSP70"/>
    <property type="match status" value="1"/>
</dbReference>
<dbReference type="GO" id="GO:0005634">
    <property type="term" value="C:nucleus"/>
    <property type="evidence" value="ECO:0007669"/>
    <property type="project" value="UniProtKB-SubCell"/>
</dbReference>
<feature type="compositionally biased region" description="Basic and acidic residues" evidence="5">
    <location>
        <begin position="190"/>
        <end position="208"/>
    </location>
</feature>
<protein>
    <recommendedName>
        <fullName evidence="6">TFIIS N-terminal domain-containing protein</fullName>
    </recommendedName>
</protein>
<keyword evidence="2 3" id="KW-0539">Nucleus</keyword>
<dbReference type="CDD" id="cd00183">
    <property type="entry name" value="TFIIS_I"/>
    <property type="match status" value="1"/>
</dbReference>
<evidence type="ECO:0000313" key="8">
    <source>
        <dbReference type="Proteomes" id="UP000595140"/>
    </source>
</evidence>
<dbReference type="SUPFAM" id="SSF47676">
    <property type="entry name" value="Conserved domain common to transcription factors TFIIS, elongin A, CRSP70"/>
    <property type="match status" value="1"/>
</dbReference>
<dbReference type="EMBL" id="OOIL02001115">
    <property type="protein sequence ID" value="VFQ72280.1"/>
    <property type="molecule type" value="Genomic_DNA"/>
</dbReference>
<name>A0A484L7J6_9ASTE</name>
<dbReference type="Pfam" id="PF08711">
    <property type="entry name" value="Med26"/>
    <property type="match status" value="1"/>
</dbReference>
<sequence length="542" mass="61749">MAVNKDASYRTWDQLTSKWGHINHEVRKFIGVYKECTRSRRSRTNDADVLRLATAQYQDDGHQGKVPIDLWRILSRSPKWQQLNNFDADSQRKDPPSTLRLRDRFCRVLDMGENSGSLDEWRVYFKSANADIFGIIEQVIKMAAIDKPNELALKRARIAEMLFTCKPTVCSSCNNAGLLFPAGVDDVQAEPEKTEADKSKESKKKDEPLEMDSDVMNQSSYVDVEALNDEIEEESQTVLEVSRIKKIIDNHDEESQSLVIDSLRKLQLIDLSVEILKATDIGKSVNALRKRKSAKINHLVRALIGAWKAKVDEWVIVTETVTGRERALEEEEEEGLPSPPLDEGAFFTTSTMDLSQSVFFPLLSCQPCKFFDDIDEIGNLRNSKETNNKFENDLKKAAMQKPSSVAPKEMFTNKPKAEEKKPMVSSSQDWFTRQPKEHETPIKKPVASRPNKASAKRPQPVEHKATIDKKCHVSQPSEVKCKDEDSIRAKLEVAKKKLKERYDSLESAKKQRTTQFLEMHEIPKQCIGNKNAHVKPGHCNKH</sequence>
<feature type="domain" description="TFIIS N-terminal" evidence="6">
    <location>
        <begin position="239"/>
        <end position="314"/>
    </location>
</feature>
<evidence type="ECO:0000259" key="6">
    <source>
        <dbReference type="PROSITE" id="PS51319"/>
    </source>
</evidence>
<evidence type="ECO:0000256" key="4">
    <source>
        <dbReference type="SAM" id="Coils"/>
    </source>
</evidence>
<reference evidence="7 8" key="1">
    <citation type="submission" date="2018-04" db="EMBL/GenBank/DDBJ databases">
        <authorList>
            <person name="Vogel A."/>
        </authorList>
    </citation>
    <scope>NUCLEOTIDE SEQUENCE [LARGE SCALE GENOMIC DNA]</scope>
</reference>
<comment type="subcellular location">
    <subcellularLocation>
        <location evidence="1 3">Nucleus</location>
    </subcellularLocation>
</comment>
<evidence type="ECO:0000256" key="1">
    <source>
        <dbReference type="ARBA" id="ARBA00004123"/>
    </source>
</evidence>
<evidence type="ECO:0000313" key="7">
    <source>
        <dbReference type="EMBL" id="VFQ72280.1"/>
    </source>
</evidence>
<dbReference type="PANTHER" id="PTHR46554:SF5">
    <property type="entry name" value="OS10G0327400 PROTEIN"/>
    <property type="match status" value="1"/>
</dbReference>
<evidence type="ECO:0000256" key="5">
    <source>
        <dbReference type="SAM" id="MobiDB-lite"/>
    </source>
</evidence>
<accession>A0A484L7J6</accession>
<feature type="compositionally biased region" description="Basic and acidic residues" evidence="5">
    <location>
        <begin position="459"/>
        <end position="471"/>
    </location>
</feature>
<dbReference type="InterPro" id="IPR035441">
    <property type="entry name" value="TFIIS/LEDGF_dom_sf"/>
</dbReference>
<dbReference type="InterPro" id="IPR003617">
    <property type="entry name" value="TFIIS/CRSP70_N_sub"/>
</dbReference>
<organism evidence="7 8">
    <name type="scientific">Cuscuta campestris</name>
    <dbReference type="NCBI Taxonomy" id="132261"/>
    <lineage>
        <taxon>Eukaryota</taxon>
        <taxon>Viridiplantae</taxon>
        <taxon>Streptophyta</taxon>
        <taxon>Embryophyta</taxon>
        <taxon>Tracheophyta</taxon>
        <taxon>Spermatophyta</taxon>
        <taxon>Magnoliopsida</taxon>
        <taxon>eudicotyledons</taxon>
        <taxon>Gunneridae</taxon>
        <taxon>Pentapetalae</taxon>
        <taxon>asterids</taxon>
        <taxon>lamiids</taxon>
        <taxon>Solanales</taxon>
        <taxon>Convolvulaceae</taxon>
        <taxon>Cuscuteae</taxon>
        <taxon>Cuscuta</taxon>
        <taxon>Cuscuta subgen. Grammica</taxon>
        <taxon>Cuscuta sect. Cleistogrammica</taxon>
    </lineage>
</organism>